<dbReference type="GO" id="GO:0006950">
    <property type="term" value="P:response to stress"/>
    <property type="evidence" value="ECO:0007669"/>
    <property type="project" value="UniProtKB-ARBA"/>
</dbReference>
<dbReference type="InterPro" id="IPR000719">
    <property type="entry name" value="Prot_kinase_dom"/>
</dbReference>
<organism evidence="9 10">
    <name type="scientific">Drosophila busckii</name>
    <name type="common">Fruit fly</name>
    <dbReference type="NCBI Taxonomy" id="30019"/>
    <lineage>
        <taxon>Eukaryota</taxon>
        <taxon>Metazoa</taxon>
        <taxon>Ecdysozoa</taxon>
        <taxon>Arthropoda</taxon>
        <taxon>Hexapoda</taxon>
        <taxon>Insecta</taxon>
        <taxon>Pterygota</taxon>
        <taxon>Neoptera</taxon>
        <taxon>Endopterygota</taxon>
        <taxon>Diptera</taxon>
        <taxon>Brachycera</taxon>
        <taxon>Muscomorpha</taxon>
        <taxon>Ephydroidea</taxon>
        <taxon>Drosophilidae</taxon>
        <taxon>Drosophila</taxon>
    </lineage>
</organism>
<comment type="similarity">
    <text evidence="1">Belongs to the protein kinase superfamily. STE Ser/Thr protein kinase family. MAP kinase kinase kinase subfamily.</text>
</comment>
<feature type="domain" description="Protein kinase" evidence="8">
    <location>
        <begin position="1"/>
        <end position="272"/>
    </location>
</feature>
<dbReference type="GO" id="GO:0019899">
    <property type="term" value="F:enzyme binding"/>
    <property type="evidence" value="ECO:0007669"/>
    <property type="project" value="UniProtKB-ARBA"/>
</dbReference>
<accession>A0A0M5IVZ0</accession>
<dbReference type="STRING" id="30019.A0A0M5IVZ0"/>
<keyword evidence="6 7" id="KW-0067">ATP-binding</keyword>
<evidence type="ECO:0000256" key="4">
    <source>
        <dbReference type="ARBA" id="ARBA00022741"/>
    </source>
</evidence>
<name>A0A0M5IVZ0_DROBS</name>
<dbReference type="PANTHER" id="PTHR46716">
    <property type="entry name" value="MITOGEN-ACTIVATED PROTEIN KINASE KINASE KINASE 7"/>
    <property type="match status" value="1"/>
</dbReference>
<dbReference type="AlphaFoldDB" id="A0A0M5IVZ0"/>
<dbReference type="PROSITE" id="PS00107">
    <property type="entry name" value="PROTEIN_KINASE_ATP"/>
    <property type="match status" value="1"/>
</dbReference>
<evidence type="ECO:0000256" key="5">
    <source>
        <dbReference type="ARBA" id="ARBA00022777"/>
    </source>
</evidence>
<dbReference type="Gene3D" id="3.30.200.20">
    <property type="entry name" value="Phosphorylase Kinase, domain 1"/>
    <property type="match status" value="1"/>
</dbReference>
<evidence type="ECO:0000256" key="6">
    <source>
        <dbReference type="ARBA" id="ARBA00022840"/>
    </source>
</evidence>
<dbReference type="OrthoDB" id="10261027at2759"/>
<evidence type="ECO:0000313" key="10">
    <source>
        <dbReference type="Proteomes" id="UP000494163"/>
    </source>
</evidence>
<protein>
    <submittedName>
        <fullName evidence="9">Maker401</fullName>
    </submittedName>
</protein>
<evidence type="ECO:0000313" key="9">
    <source>
        <dbReference type="EMBL" id="ALC38144.1"/>
    </source>
</evidence>
<dbReference type="InterPro" id="IPR008271">
    <property type="entry name" value="Ser/Thr_kinase_AS"/>
</dbReference>
<dbReference type="PROSITE" id="PS00108">
    <property type="entry name" value="PROTEIN_KINASE_ST"/>
    <property type="match status" value="2"/>
</dbReference>
<keyword evidence="5" id="KW-0418">Kinase</keyword>
<evidence type="ECO:0000256" key="1">
    <source>
        <dbReference type="ARBA" id="ARBA00006529"/>
    </source>
</evidence>
<dbReference type="InterPro" id="IPR011009">
    <property type="entry name" value="Kinase-like_dom_sf"/>
</dbReference>
<keyword evidence="2" id="KW-0723">Serine/threonine-protein kinase</keyword>
<proteinExistence type="inferred from homology"/>
<gene>
    <name evidence="9" type="ORF">Dbus_chr2Lg229</name>
</gene>
<dbReference type="GO" id="GO:0004709">
    <property type="term" value="F:MAP kinase kinase kinase activity"/>
    <property type="evidence" value="ECO:0007669"/>
    <property type="project" value="TreeGrafter"/>
</dbReference>
<dbReference type="Pfam" id="PF00069">
    <property type="entry name" value="Pkinase"/>
    <property type="match status" value="2"/>
</dbReference>
<keyword evidence="3" id="KW-0808">Transferase</keyword>
<dbReference type="PRINTS" id="PR00109">
    <property type="entry name" value="TYRKINASE"/>
</dbReference>
<dbReference type="InterPro" id="IPR001245">
    <property type="entry name" value="Ser-Thr/Tyr_kinase_cat_dom"/>
</dbReference>
<dbReference type="SMART" id="SM00220">
    <property type="entry name" value="S_TKc"/>
    <property type="match status" value="2"/>
</dbReference>
<dbReference type="OMA" id="ESCNDYA"/>
<dbReference type="EMBL" id="CP012523">
    <property type="protein sequence ID" value="ALC38144.1"/>
    <property type="molecule type" value="Genomic_DNA"/>
</dbReference>
<sequence>MRWLDIGITSLTSVERQNMYEETADVYSFGMVLWEVMAQEIPFDCQYYDNNERQDINAVKNTEISKQIKQMIELCWHQNSDARPSMKSLEDKLNTYLPIHLKGCEPGIYSVLDLSHIKFEKGLAYLHGRDPIIMHRDVKPANMVLTSNYRKLKICDFGLVKSVASTNTVNIGSAVYTAPEIYNTKKYDEMCDVYSFGVMFWEVMSQRKPFENCTFEHLMNQVLIQKERPDINAVKNSEISEQIKEIIELCWQENSDARPSMKALEDKLNTYLSHFKLEKKLGQGSFGQVFMATWLGETVAVKQIRYDDEKCKKDVDKEVEFLSSLSHDNIIKLYGISHDSSPLEKRMHLIMEYAENGSLDAYIHTSGQTLEFENLLNLMCQCVKGLAYLHGSEPIIMHRDVKPANMVLTSNYRKLKICDFGLVKSIASKNTEYIGSIPYRAPEIYITNEYVEKCDVYSFGIMLWEVMSQRKPFENCEVLNLMYQVAANKKRPDINALKYQDKHIKTIITKCWDIDPDDRPSMEELEEMINIFE</sequence>
<evidence type="ECO:0000256" key="3">
    <source>
        <dbReference type="ARBA" id="ARBA00022679"/>
    </source>
</evidence>
<keyword evidence="4 7" id="KW-0547">Nucleotide-binding</keyword>
<dbReference type="InterPro" id="IPR017441">
    <property type="entry name" value="Protein_kinase_ATP_BS"/>
</dbReference>
<feature type="binding site" evidence="7">
    <location>
        <position position="302"/>
    </location>
    <ligand>
        <name>ATP</name>
        <dbReference type="ChEBI" id="CHEBI:30616"/>
    </ligand>
</feature>
<dbReference type="GO" id="GO:0043123">
    <property type="term" value="P:positive regulation of canonical NF-kappaB signal transduction"/>
    <property type="evidence" value="ECO:0007669"/>
    <property type="project" value="TreeGrafter"/>
</dbReference>
<evidence type="ECO:0000256" key="7">
    <source>
        <dbReference type="PROSITE-ProRule" id="PRU10141"/>
    </source>
</evidence>
<feature type="domain" description="Protein kinase" evidence="8">
    <location>
        <begin position="275"/>
        <end position="533"/>
    </location>
</feature>
<dbReference type="Proteomes" id="UP000494163">
    <property type="component" value="Chromosome 2L"/>
</dbReference>
<dbReference type="Pfam" id="PF07714">
    <property type="entry name" value="PK_Tyr_Ser-Thr"/>
    <property type="match status" value="1"/>
</dbReference>
<dbReference type="SUPFAM" id="SSF56112">
    <property type="entry name" value="Protein kinase-like (PK-like)"/>
    <property type="match status" value="3"/>
</dbReference>
<dbReference type="GO" id="GO:0007254">
    <property type="term" value="P:JNK cascade"/>
    <property type="evidence" value="ECO:0007669"/>
    <property type="project" value="TreeGrafter"/>
</dbReference>
<dbReference type="GO" id="GO:0006955">
    <property type="term" value="P:immune response"/>
    <property type="evidence" value="ECO:0007669"/>
    <property type="project" value="TreeGrafter"/>
</dbReference>
<dbReference type="PROSITE" id="PS50011">
    <property type="entry name" value="PROTEIN_KINASE_DOM"/>
    <property type="match status" value="2"/>
</dbReference>
<dbReference type="GO" id="GO:0005524">
    <property type="term" value="F:ATP binding"/>
    <property type="evidence" value="ECO:0007669"/>
    <property type="project" value="UniProtKB-UniRule"/>
</dbReference>
<dbReference type="PANTHER" id="PTHR46716:SF1">
    <property type="entry name" value="MITOGEN-ACTIVATED PROTEIN KINASE KINASE KINASE 7"/>
    <property type="match status" value="1"/>
</dbReference>
<reference evidence="9 10" key="1">
    <citation type="submission" date="2015-08" db="EMBL/GenBank/DDBJ databases">
        <title>Ancestral chromatin configuration constrains chromatin evolution on differentiating sex chromosomes in Drosophila.</title>
        <authorList>
            <person name="Zhou Q."/>
            <person name="Bachtrog D."/>
        </authorList>
    </citation>
    <scope>NUCLEOTIDE SEQUENCE [LARGE SCALE GENOMIC DNA]</scope>
    <source>
        <tissue evidence="9">Whole larvae</tissue>
    </source>
</reference>
<dbReference type="Gene3D" id="1.10.510.10">
    <property type="entry name" value="Transferase(Phosphotransferase) domain 1"/>
    <property type="match status" value="3"/>
</dbReference>
<evidence type="ECO:0000256" key="2">
    <source>
        <dbReference type="ARBA" id="ARBA00022527"/>
    </source>
</evidence>
<evidence type="ECO:0000259" key="8">
    <source>
        <dbReference type="PROSITE" id="PS50011"/>
    </source>
</evidence>
<keyword evidence="10" id="KW-1185">Reference proteome</keyword>